<protein>
    <submittedName>
        <fullName evidence="1">Uncharacterized protein</fullName>
    </submittedName>
</protein>
<proteinExistence type="predicted"/>
<sequence>MTKSGFVVAANSENGEGANAANHSTPGCSPCVIIDVNEAVRAQFRSVSPWEDQPRDGFVAQFPGEEGNASTMFEGAYVLKPGAIQEQTTKRPKVSG</sequence>
<accession>A0ABS8C8N5</accession>
<evidence type="ECO:0000313" key="1">
    <source>
        <dbReference type="EMBL" id="MCB5362390.1"/>
    </source>
</evidence>
<comment type="caution">
    <text evidence="1">The sequence shown here is derived from an EMBL/GenBank/DDBJ whole genome shotgun (WGS) entry which is preliminary data.</text>
</comment>
<dbReference type="Proteomes" id="UP000776983">
    <property type="component" value="Unassembled WGS sequence"/>
</dbReference>
<dbReference type="EMBL" id="JACDXW010000001">
    <property type="protein sequence ID" value="MCB5362390.1"/>
    <property type="molecule type" value="Genomic_DNA"/>
</dbReference>
<dbReference type="RefSeq" id="WP_226952627.1">
    <property type="nucleotide sequence ID" value="NZ_JACDXW010000001.1"/>
</dbReference>
<gene>
    <name evidence="1" type="ORF">H0484_01295</name>
</gene>
<reference evidence="1 2" key="1">
    <citation type="submission" date="2020-07" db="EMBL/GenBank/DDBJ databases">
        <title>Pusillimonas sp. nov., isolated from poultry manure in Taiwan.</title>
        <authorList>
            <person name="Lin S.-Y."/>
            <person name="Tang Y.-S."/>
            <person name="Young C.-C."/>
        </authorList>
    </citation>
    <scope>NUCLEOTIDE SEQUENCE [LARGE SCALE GENOMIC DNA]</scope>
    <source>
        <strain evidence="1 2">CC-YST705</strain>
    </source>
</reference>
<evidence type="ECO:0000313" key="2">
    <source>
        <dbReference type="Proteomes" id="UP000776983"/>
    </source>
</evidence>
<organism evidence="1 2">
    <name type="scientific">Mesopusillimonas faecipullorum</name>
    <dbReference type="NCBI Taxonomy" id="2755040"/>
    <lineage>
        <taxon>Bacteria</taxon>
        <taxon>Pseudomonadati</taxon>
        <taxon>Pseudomonadota</taxon>
        <taxon>Betaproteobacteria</taxon>
        <taxon>Burkholderiales</taxon>
        <taxon>Alcaligenaceae</taxon>
        <taxon>Mesopusillimonas</taxon>
    </lineage>
</organism>
<name>A0ABS8C8N5_9BURK</name>
<keyword evidence="2" id="KW-1185">Reference proteome</keyword>